<evidence type="ECO:0000313" key="12">
    <source>
        <dbReference type="EMBL" id="KAK8401828.1"/>
    </source>
</evidence>
<dbReference type="PANTHER" id="PTHR10075:SF14">
    <property type="entry name" value="CELL ADHESION MOLECULE DSCAM2-RELATED"/>
    <property type="match status" value="1"/>
</dbReference>
<dbReference type="GO" id="GO:0019199">
    <property type="term" value="F:transmembrane receptor protein kinase activity"/>
    <property type="evidence" value="ECO:0007669"/>
    <property type="project" value="UniProtKB-ARBA"/>
</dbReference>
<dbReference type="GO" id="GO:0005886">
    <property type="term" value="C:plasma membrane"/>
    <property type="evidence" value="ECO:0007669"/>
    <property type="project" value="TreeGrafter"/>
</dbReference>
<comment type="subcellular location">
    <subcellularLocation>
        <location evidence="1">Membrane</location>
        <topology evidence="1">Single-pass membrane protein</topology>
    </subcellularLocation>
</comment>
<dbReference type="Pfam" id="PF07714">
    <property type="entry name" value="PK_Tyr_Ser-Thr"/>
    <property type="match status" value="1"/>
</dbReference>
<evidence type="ECO:0000256" key="3">
    <source>
        <dbReference type="ARBA" id="ARBA00022989"/>
    </source>
</evidence>
<dbReference type="InterPro" id="IPR036179">
    <property type="entry name" value="Ig-like_dom_sf"/>
</dbReference>
<dbReference type="SMART" id="SM00219">
    <property type="entry name" value="TyrKc"/>
    <property type="match status" value="1"/>
</dbReference>
<dbReference type="GO" id="GO:0030424">
    <property type="term" value="C:axon"/>
    <property type="evidence" value="ECO:0007669"/>
    <property type="project" value="TreeGrafter"/>
</dbReference>
<feature type="domain" description="Protein kinase" evidence="10">
    <location>
        <begin position="863"/>
        <end position="1170"/>
    </location>
</feature>
<keyword evidence="2 9" id="KW-0812">Transmembrane</keyword>
<dbReference type="PANTHER" id="PTHR10075">
    <property type="entry name" value="BASIGIN RELATED"/>
    <property type="match status" value="1"/>
</dbReference>
<feature type="region of interest" description="Disordered" evidence="8">
    <location>
        <begin position="805"/>
        <end position="858"/>
    </location>
</feature>
<dbReference type="EMBL" id="JARAKH010000008">
    <property type="protein sequence ID" value="KAK8401828.1"/>
    <property type="molecule type" value="Genomic_DNA"/>
</dbReference>
<evidence type="ECO:0000256" key="1">
    <source>
        <dbReference type="ARBA" id="ARBA00004167"/>
    </source>
</evidence>
<feature type="domain" description="Ig-like" evidence="11">
    <location>
        <begin position="540"/>
        <end position="626"/>
    </location>
</feature>
<name>A0AAW0URK5_SCYPA</name>
<dbReference type="GO" id="GO:0005524">
    <property type="term" value="F:ATP binding"/>
    <property type="evidence" value="ECO:0007669"/>
    <property type="project" value="InterPro"/>
</dbReference>
<evidence type="ECO:0000256" key="7">
    <source>
        <dbReference type="ARBA" id="ARBA00023319"/>
    </source>
</evidence>
<dbReference type="InterPro" id="IPR007110">
    <property type="entry name" value="Ig-like_dom"/>
</dbReference>
<dbReference type="InterPro" id="IPR003598">
    <property type="entry name" value="Ig_sub2"/>
</dbReference>
<evidence type="ECO:0000256" key="9">
    <source>
        <dbReference type="SAM" id="Phobius"/>
    </source>
</evidence>
<dbReference type="InterPro" id="IPR020635">
    <property type="entry name" value="Tyr_kinase_cat_dom"/>
</dbReference>
<feature type="domain" description="Ig-like" evidence="11">
    <location>
        <begin position="19"/>
        <end position="130"/>
    </location>
</feature>
<feature type="domain" description="Ig-like" evidence="11">
    <location>
        <begin position="437"/>
        <end position="535"/>
    </location>
</feature>
<gene>
    <name evidence="12" type="ORF">O3P69_001139</name>
</gene>
<dbReference type="CDD" id="cd00096">
    <property type="entry name" value="Ig"/>
    <property type="match status" value="2"/>
</dbReference>
<proteinExistence type="predicted"/>
<dbReference type="SMART" id="SM00409">
    <property type="entry name" value="IG"/>
    <property type="match status" value="7"/>
</dbReference>
<comment type="caution">
    <text evidence="12">The sequence shown here is derived from an EMBL/GenBank/DDBJ whole genome shotgun (WGS) entry which is preliminary data.</text>
</comment>
<dbReference type="InterPro" id="IPR001245">
    <property type="entry name" value="Ser-Thr/Tyr_kinase_cat_dom"/>
</dbReference>
<feature type="domain" description="Ig-like" evidence="11">
    <location>
        <begin position="631"/>
        <end position="720"/>
    </location>
</feature>
<dbReference type="SMART" id="SM00408">
    <property type="entry name" value="IGc2"/>
    <property type="match status" value="7"/>
</dbReference>
<dbReference type="Gene3D" id="2.60.40.10">
    <property type="entry name" value="Immunoglobulins"/>
    <property type="match status" value="7"/>
</dbReference>
<dbReference type="Gene3D" id="3.30.200.20">
    <property type="entry name" value="Phosphorylase Kinase, domain 1"/>
    <property type="match status" value="1"/>
</dbReference>
<keyword evidence="3 9" id="KW-1133">Transmembrane helix</keyword>
<dbReference type="PROSITE" id="PS50835">
    <property type="entry name" value="IG_LIKE"/>
    <property type="match status" value="7"/>
</dbReference>
<evidence type="ECO:0000256" key="8">
    <source>
        <dbReference type="SAM" id="MobiDB-lite"/>
    </source>
</evidence>
<protein>
    <recommendedName>
        <fullName evidence="14">Receptor protein-tyrosine kinase</fullName>
    </recommendedName>
</protein>
<dbReference type="PROSITE" id="PS50011">
    <property type="entry name" value="PROTEIN_KINASE_DOM"/>
    <property type="match status" value="1"/>
</dbReference>
<dbReference type="GO" id="GO:0004713">
    <property type="term" value="F:protein tyrosine kinase activity"/>
    <property type="evidence" value="ECO:0007669"/>
    <property type="project" value="InterPro"/>
</dbReference>
<dbReference type="GO" id="GO:0098632">
    <property type="term" value="F:cell-cell adhesion mediator activity"/>
    <property type="evidence" value="ECO:0007669"/>
    <property type="project" value="TreeGrafter"/>
</dbReference>
<keyword evidence="4 9" id="KW-0472">Membrane</keyword>
<feature type="compositionally biased region" description="Low complexity" evidence="8">
    <location>
        <begin position="825"/>
        <end position="841"/>
    </location>
</feature>
<feature type="domain" description="Ig-like" evidence="11">
    <location>
        <begin position="246"/>
        <end position="332"/>
    </location>
</feature>
<evidence type="ECO:0000259" key="10">
    <source>
        <dbReference type="PROSITE" id="PS50011"/>
    </source>
</evidence>
<feature type="compositionally biased region" description="Polar residues" evidence="8">
    <location>
        <begin position="805"/>
        <end position="824"/>
    </location>
</feature>
<evidence type="ECO:0000256" key="6">
    <source>
        <dbReference type="ARBA" id="ARBA00023180"/>
    </source>
</evidence>
<dbReference type="Pfam" id="PF13927">
    <property type="entry name" value="Ig_3"/>
    <property type="match status" value="4"/>
</dbReference>
<evidence type="ECO:0000313" key="13">
    <source>
        <dbReference type="Proteomes" id="UP001487740"/>
    </source>
</evidence>
<keyword evidence="5" id="KW-1015">Disulfide bond</keyword>
<dbReference type="InterPro" id="IPR011009">
    <property type="entry name" value="Kinase-like_dom_sf"/>
</dbReference>
<feature type="transmembrane region" description="Helical" evidence="9">
    <location>
        <begin position="731"/>
        <end position="752"/>
    </location>
</feature>
<dbReference type="Proteomes" id="UP001487740">
    <property type="component" value="Unassembled WGS sequence"/>
</dbReference>
<dbReference type="InterPro" id="IPR013783">
    <property type="entry name" value="Ig-like_fold"/>
</dbReference>
<dbReference type="Gene3D" id="1.10.510.10">
    <property type="entry name" value="Transferase(Phosphotransferase) domain 1"/>
    <property type="match status" value="1"/>
</dbReference>
<feature type="domain" description="Ig-like" evidence="11">
    <location>
        <begin position="342"/>
        <end position="434"/>
    </location>
</feature>
<evidence type="ECO:0008006" key="14">
    <source>
        <dbReference type="Google" id="ProtNLM"/>
    </source>
</evidence>
<reference evidence="12 13" key="1">
    <citation type="submission" date="2023-03" db="EMBL/GenBank/DDBJ databases">
        <title>High-quality genome of Scylla paramamosain provides insights in environmental adaptation.</title>
        <authorList>
            <person name="Zhang L."/>
        </authorList>
    </citation>
    <scope>NUCLEOTIDE SEQUENCE [LARGE SCALE GENOMIC DNA]</scope>
    <source>
        <strain evidence="12">LZ_2023a</strain>
        <tissue evidence="12">Muscle</tissue>
    </source>
</reference>
<evidence type="ECO:0000259" key="11">
    <source>
        <dbReference type="PROSITE" id="PS50835"/>
    </source>
</evidence>
<dbReference type="GO" id="GO:0070593">
    <property type="term" value="P:dendrite self-avoidance"/>
    <property type="evidence" value="ECO:0007669"/>
    <property type="project" value="TreeGrafter"/>
</dbReference>
<dbReference type="GO" id="GO:0007411">
    <property type="term" value="P:axon guidance"/>
    <property type="evidence" value="ECO:0007669"/>
    <property type="project" value="TreeGrafter"/>
</dbReference>
<evidence type="ECO:0000256" key="5">
    <source>
        <dbReference type="ARBA" id="ARBA00023157"/>
    </source>
</evidence>
<feature type="domain" description="Ig-like" evidence="11">
    <location>
        <begin position="138"/>
        <end position="212"/>
    </location>
</feature>
<dbReference type="GO" id="GO:0060828">
    <property type="term" value="P:regulation of canonical Wnt signaling pathway"/>
    <property type="evidence" value="ECO:0007669"/>
    <property type="project" value="TreeGrafter"/>
</dbReference>
<dbReference type="Pfam" id="PF07679">
    <property type="entry name" value="I-set"/>
    <property type="match status" value="2"/>
</dbReference>
<dbReference type="PRINTS" id="PR00109">
    <property type="entry name" value="TYRKINASE"/>
</dbReference>
<dbReference type="InterPro" id="IPR013098">
    <property type="entry name" value="Ig_I-set"/>
</dbReference>
<dbReference type="AlphaFoldDB" id="A0AAW0URK5"/>
<dbReference type="InterPro" id="IPR000719">
    <property type="entry name" value="Prot_kinase_dom"/>
</dbReference>
<sequence>MFTPAPHAPADVADGDSLPSVACVAVGGGVRAAGGDIFYFSSWPATGRVAAGEERVLRCAVSDAASITLTWHLDGRPLTYSSRRRVRGGARGTADLVISRATPEDTGEYTCIAHNTTSGFALTSLPATLTVLWVGEESRVVLADPKEKGALRSGSSVKLRCRVEGGPDLYYVWYRNGEAADGVKGISVSRKRLSISNYDAATHNGVYTCSASVYKPPGVPLPSAPPLTVTTTHTPLTLALKDSKVPDIEVAPASLVVGGGRRAMLHCHYRGSTNLTWYLNGAGPLTNSSRHVLLRNGSLVVQAASVGDEGVYTCKGRLKDRPYSSSYAATLTLAYLDTNSPPTLEPGPNLRNIHVVGAGGRLKVLCLPPAGLPRPRASWVAVALKEDEGGAGVDNRGGAELLVEDVSYAHAGNYTCVASNLAGNSSVSLQLVVTRKPHAQLVTAPLEVLEEETARLECRVDASSRPYTNVTWTRNGSPVSVDDYRISVSGMEEGVTEGVSVLRIRWARLTDAGDYVCVVNTLGHPPAATTPVRLAVTERLKFSPLPRDTRVEVGANLSIPCEARGADSPVTTWHRISHQALASLPEHMASLEGRLEITGAELEDAGRYMCVAASSQGAINVTITLSVIESPVLEWVTQGPVLVDRGDTLLLECFARGSPQPSIHWDYNHTTNAFDPERVKLYGNGTLQVSEVRWEDGGMYGCTAGNMVGLARAEIAVTVTGDSSQLLGRTVGVAVGGAAAYIALVGAMLIYCRQRRHRLKQPSPQHARGGVVGGQAATRIGRLDPPCHVQLSQVSTHTLATSTHLGLSQASTKTLGGSSASTRHSSPLQPNSSPSPQSGLPTGLSEHLSHPTQDKPTIQRENLQILLTLGHGEFGEVQLARLRNPKDETPGEEAPPDPDSLVMVKVISTRDESQLAEVCREAAMFGGPPHPSLVSTIAFCTAHTPHLLLTQYTDWGDLKQFLLATRKESPRPVGSLRPPPLALSHALSLALQVGVAAEPTHANRNMTTLSLLVYSRLARPLRGLEFLSGRRHIHRDVAARNCLVTSSLQVKLAAPALTRDAYSSEYHTYRNQVVPVRWLAPEALLEEEHSMKSSVFSWAWLVWEVLTQAAIPHADLTDHQVVVAAERGELRCTAPPKTPPELEALLMACWQVSPKARPSISVMVDALKALT</sequence>
<evidence type="ECO:0000256" key="4">
    <source>
        <dbReference type="ARBA" id="ARBA00023136"/>
    </source>
</evidence>
<dbReference type="SUPFAM" id="SSF48726">
    <property type="entry name" value="Immunoglobulin"/>
    <property type="match status" value="7"/>
</dbReference>
<dbReference type="GO" id="GO:0007156">
    <property type="term" value="P:homophilic cell adhesion via plasma membrane adhesion molecules"/>
    <property type="evidence" value="ECO:0007669"/>
    <property type="project" value="TreeGrafter"/>
</dbReference>
<keyword evidence="7" id="KW-0393">Immunoglobulin domain</keyword>
<dbReference type="SUPFAM" id="SSF56112">
    <property type="entry name" value="Protein kinase-like (PK-like)"/>
    <property type="match status" value="1"/>
</dbReference>
<keyword evidence="13" id="KW-1185">Reference proteome</keyword>
<accession>A0AAW0URK5</accession>
<evidence type="ECO:0000256" key="2">
    <source>
        <dbReference type="ARBA" id="ARBA00022692"/>
    </source>
</evidence>
<keyword evidence="6" id="KW-0325">Glycoprotein</keyword>
<dbReference type="InterPro" id="IPR003599">
    <property type="entry name" value="Ig_sub"/>
</dbReference>
<organism evidence="12 13">
    <name type="scientific">Scylla paramamosain</name>
    <name type="common">Mud crab</name>
    <dbReference type="NCBI Taxonomy" id="85552"/>
    <lineage>
        <taxon>Eukaryota</taxon>
        <taxon>Metazoa</taxon>
        <taxon>Ecdysozoa</taxon>
        <taxon>Arthropoda</taxon>
        <taxon>Crustacea</taxon>
        <taxon>Multicrustacea</taxon>
        <taxon>Malacostraca</taxon>
        <taxon>Eumalacostraca</taxon>
        <taxon>Eucarida</taxon>
        <taxon>Decapoda</taxon>
        <taxon>Pleocyemata</taxon>
        <taxon>Brachyura</taxon>
        <taxon>Eubrachyura</taxon>
        <taxon>Portunoidea</taxon>
        <taxon>Portunidae</taxon>
        <taxon>Portuninae</taxon>
        <taxon>Scylla</taxon>
    </lineage>
</organism>